<dbReference type="PRINTS" id="PR00081">
    <property type="entry name" value="GDHRDH"/>
</dbReference>
<dbReference type="Proteomes" id="UP000585836">
    <property type="component" value="Unassembled WGS sequence"/>
</dbReference>
<evidence type="ECO:0000313" key="4">
    <source>
        <dbReference type="Proteomes" id="UP000585836"/>
    </source>
</evidence>
<evidence type="ECO:0000256" key="2">
    <source>
        <dbReference type="ARBA" id="ARBA00023002"/>
    </source>
</evidence>
<dbReference type="CDD" id="cd05233">
    <property type="entry name" value="SDR_c"/>
    <property type="match status" value="1"/>
</dbReference>
<name>A0A7W9Q379_9ACTN</name>
<dbReference type="PANTHER" id="PTHR42760">
    <property type="entry name" value="SHORT-CHAIN DEHYDROGENASES/REDUCTASES FAMILY MEMBER"/>
    <property type="match status" value="1"/>
</dbReference>
<dbReference type="RefSeq" id="WP_184973713.1">
    <property type="nucleotide sequence ID" value="NZ_BAAAWF010000014.1"/>
</dbReference>
<dbReference type="InterPro" id="IPR036291">
    <property type="entry name" value="NAD(P)-bd_dom_sf"/>
</dbReference>
<dbReference type="Pfam" id="PF13561">
    <property type="entry name" value="adh_short_C2"/>
    <property type="match status" value="1"/>
</dbReference>
<reference evidence="3 4" key="1">
    <citation type="submission" date="2020-08" db="EMBL/GenBank/DDBJ databases">
        <title>Genomic Encyclopedia of Type Strains, Phase III (KMG-III): the genomes of soil and plant-associated and newly described type strains.</title>
        <authorList>
            <person name="Whitman W."/>
        </authorList>
    </citation>
    <scope>NUCLEOTIDE SEQUENCE [LARGE SCALE GENOMIC DNA]</scope>
    <source>
        <strain evidence="3 4">CECT 3313</strain>
    </source>
</reference>
<protein>
    <recommendedName>
        <fullName evidence="5">SDR family oxidoreductase</fullName>
    </recommendedName>
</protein>
<evidence type="ECO:0000313" key="3">
    <source>
        <dbReference type="EMBL" id="MBB5931882.1"/>
    </source>
</evidence>
<dbReference type="PANTHER" id="PTHR42760:SF115">
    <property type="entry name" value="3-OXOACYL-[ACYL-CARRIER-PROTEIN] REDUCTASE FABG"/>
    <property type="match status" value="1"/>
</dbReference>
<keyword evidence="2" id="KW-0560">Oxidoreductase</keyword>
<evidence type="ECO:0008006" key="5">
    <source>
        <dbReference type="Google" id="ProtNLM"/>
    </source>
</evidence>
<proteinExistence type="inferred from homology"/>
<keyword evidence="4" id="KW-1185">Reference proteome</keyword>
<dbReference type="AlphaFoldDB" id="A0A7W9Q379"/>
<sequence length="249" mass="24846">MPKYTGRKAVVVGGTTGIGLAITKRLVEGGARVLLTGGAGNGFTDVAGQLGSAASLVACDLSAEGAVAAFASAAESAFGTVDMLFFSAESGTVERLAEPEAKSGTERYDRQSTAAAKGAYIPVPALAALVADDGAIVFTTVTADTCRSGMPDAGVHAFIRALAVELADRGVRVNAVSPGAIDTLAEVAARGPGRYTAPPLGRRGSVDEVARAALFLAADATFTTGTVLAVDGGLSSSGGRPRPHPAPQD</sequence>
<dbReference type="EMBL" id="JACHJK010000019">
    <property type="protein sequence ID" value="MBB5931882.1"/>
    <property type="molecule type" value="Genomic_DNA"/>
</dbReference>
<dbReference type="InterPro" id="IPR002347">
    <property type="entry name" value="SDR_fam"/>
</dbReference>
<evidence type="ECO:0000256" key="1">
    <source>
        <dbReference type="ARBA" id="ARBA00006484"/>
    </source>
</evidence>
<organism evidence="3 4">
    <name type="scientific">Streptomyces echinatus</name>
    <dbReference type="NCBI Taxonomy" id="67293"/>
    <lineage>
        <taxon>Bacteria</taxon>
        <taxon>Bacillati</taxon>
        <taxon>Actinomycetota</taxon>
        <taxon>Actinomycetes</taxon>
        <taxon>Kitasatosporales</taxon>
        <taxon>Streptomycetaceae</taxon>
        <taxon>Streptomyces</taxon>
    </lineage>
</organism>
<gene>
    <name evidence="3" type="ORF">FHS34_007391</name>
</gene>
<dbReference type="SUPFAM" id="SSF51735">
    <property type="entry name" value="NAD(P)-binding Rossmann-fold domains"/>
    <property type="match status" value="1"/>
</dbReference>
<dbReference type="Gene3D" id="3.40.50.720">
    <property type="entry name" value="NAD(P)-binding Rossmann-like Domain"/>
    <property type="match status" value="1"/>
</dbReference>
<comment type="similarity">
    <text evidence="1">Belongs to the short-chain dehydrogenases/reductases (SDR) family.</text>
</comment>
<dbReference type="GO" id="GO:0016616">
    <property type="term" value="F:oxidoreductase activity, acting on the CH-OH group of donors, NAD or NADP as acceptor"/>
    <property type="evidence" value="ECO:0007669"/>
    <property type="project" value="TreeGrafter"/>
</dbReference>
<accession>A0A7W9Q379</accession>
<comment type="caution">
    <text evidence="3">The sequence shown here is derived from an EMBL/GenBank/DDBJ whole genome shotgun (WGS) entry which is preliminary data.</text>
</comment>